<dbReference type="PANTHER" id="PTHR46599:SF3">
    <property type="entry name" value="PIGGYBAC TRANSPOSABLE ELEMENT-DERIVED PROTEIN 4"/>
    <property type="match status" value="1"/>
</dbReference>
<comment type="caution">
    <text evidence="2">The sequence shown here is derived from an EMBL/GenBank/DDBJ whole genome shotgun (WGS) entry which is preliminary data.</text>
</comment>
<dbReference type="STRING" id="151549.A0A4C1SPS1"/>
<dbReference type="InterPro" id="IPR029526">
    <property type="entry name" value="PGBD"/>
</dbReference>
<dbReference type="PANTHER" id="PTHR46599">
    <property type="entry name" value="PIGGYBAC TRANSPOSABLE ELEMENT-DERIVED PROTEIN 4"/>
    <property type="match status" value="1"/>
</dbReference>
<sequence>MHIGKWRDERYVLYISTEHDNEMLEVTNKRGQVLVKPSAIVHYNNFMSGVDLQDQMLSYYPCERKTMRWNKKLSIHTLQMSLANAFYFYNKFSGNRTMNLYDYRLAILEKLLPKKPVQLKVLQVEHKLTKIA</sequence>
<protein>
    <submittedName>
        <fullName evidence="2">PiggyBac transposable element-derived protein 4</fullName>
    </submittedName>
</protein>
<dbReference type="Pfam" id="PF13843">
    <property type="entry name" value="DDE_Tnp_1_7"/>
    <property type="match status" value="1"/>
</dbReference>
<feature type="domain" description="PiggyBac transposable element-derived protein" evidence="1">
    <location>
        <begin position="1"/>
        <end position="86"/>
    </location>
</feature>
<keyword evidence="3" id="KW-1185">Reference proteome</keyword>
<gene>
    <name evidence="2" type="primary">PGBD4</name>
    <name evidence="2" type="ORF">EVAR_74765_1</name>
</gene>
<proteinExistence type="predicted"/>
<dbReference type="Proteomes" id="UP000299102">
    <property type="component" value="Unassembled WGS sequence"/>
</dbReference>
<dbReference type="AlphaFoldDB" id="A0A4C1SPS1"/>
<reference evidence="2 3" key="1">
    <citation type="journal article" date="2019" name="Commun. Biol.">
        <title>The bagworm genome reveals a unique fibroin gene that provides high tensile strength.</title>
        <authorList>
            <person name="Kono N."/>
            <person name="Nakamura H."/>
            <person name="Ohtoshi R."/>
            <person name="Tomita M."/>
            <person name="Numata K."/>
            <person name="Arakawa K."/>
        </authorList>
    </citation>
    <scope>NUCLEOTIDE SEQUENCE [LARGE SCALE GENOMIC DNA]</scope>
</reference>
<name>A0A4C1SPS1_EUMVA</name>
<evidence type="ECO:0000313" key="3">
    <source>
        <dbReference type="Proteomes" id="UP000299102"/>
    </source>
</evidence>
<dbReference type="OrthoDB" id="118105at2759"/>
<evidence type="ECO:0000313" key="2">
    <source>
        <dbReference type="EMBL" id="GBP03985.1"/>
    </source>
</evidence>
<organism evidence="2 3">
    <name type="scientific">Eumeta variegata</name>
    <name type="common">Bagworm moth</name>
    <name type="synonym">Eumeta japonica</name>
    <dbReference type="NCBI Taxonomy" id="151549"/>
    <lineage>
        <taxon>Eukaryota</taxon>
        <taxon>Metazoa</taxon>
        <taxon>Ecdysozoa</taxon>
        <taxon>Arthropoda</taxon>
        <taxon>Hexapoda</taxon>
        <taxon>Insecta</taxon>
        <taxon>Pterygota</taxon>
        <taxon>Neoptera</taxon>
        <taxon>Endopterygota</taxon>
        <taxon>Lepidoptera</taxon>
        <taxon>Glossata</taxon>
        <taxon>Ditrysia</taxon>
        <taxon>Tineoidea</taxon>
        <taxon>Psychidae</taxon>
        <taxon>Oiketicinae</taxon>
        <taxon>Eumeta</taxon>
    </lineage>
</organism>
<accession>A0A4C1SPS1</accession>
<dbReference type="EMBL" id="BGZK01000012">
    <property type="protein sequence ID" value="GBP03985.1"/>
    <property type="molecule type" value="Genomic_DNA"/>
</dbReference>
<evidence type="ECO:0000259" key="1">
    <source>
        <dbReference type="Pfam" id="PF13843"/>
    </source>
</evidence>